<dbReference type="SUPFAM" id="SSF69318">
    <property type="entry name" value="Integrin alpha N-terminal domain"/>
    <property type="match status" value="1"/>
</dbReference>
<name>A0A813RBH2_9BILA</name>
<keyword evidence="1" id="KW-0732">Signal</keyword>
<sequence length="97" mass="10899">MPVEFKIINTIVHDTVNQHAGDFNGDNYIDLIIVNTYTNDLSVLLNYGNGTFEKQMTVKTANYPGYLTHGILNDNNRLDIINARATDKHISITLNTC</sequence>
<proteinExistence type="predicted"/>
<accession>A0A813RBH2</accession>
<dbReference type="EMBL" id="CAJNOE010000035">
    <property type="protein sequence ID" value="CAF0781272.1"/>
    <property type="molecule type" value="Genomic_DNA"/>
</dbReference>
<reference evidence="2" key="1">
    <citation type="submission" date="2021-02" db="EMBL/GenBank/DDBJ databases">
        <authorList>
            <person name="Nowell W R."/>
        </authorList>
    </citation>
    <scope>NUCLEOTIDE SEQUENCE</scope>
</reference>
<evidence type="ECO:0000313" key="2">
    <source>
        <dbReference type="EMBL" id="CAF0781272.1"/>
    </source>
</evidence>
<organism evidence="2 3">
    <name type="scientific">Adineta steineri</name>
    <dbReference type="NCBI Taxonomy" id="433720"/>
    <lineage>
        <taxon>Eukaryota</taxon>
        <taxon>Metazoa</taxon>
        <taxon>Spiralia</taxon>
        <taxon>Gnathifera</taxon>
        <taxon>Rotifera</taxon>
        <taxon>Eurotatoria</taxon>
        <taxon>Bdelloidea</taxon>
        <taxon>Adinetida</taxon>
        <taxon>Adinetidae</taxon>
        <taxon>Adineta</taxon>
    </lineage>
</organism>
<protein>
    <recommendedName>
        <fullName evidence="4">VCBS repeat-containing protein</fullName>
    </recommendedName>
</protein>
<comment type="caution">
    <text evidence="2">The sequence shown here is derived from an EMBL/GenBank/DDBJ whole genome shotgun (WGS) entry which is preliminary data.</text>
</comment>
<dbReference type="Proteomes" id="UP000663860">
    <property type="component" value="Unassembled WGS sequence"/>
</dbReference>
<evidence type="ECO:0000313" key="3">
    <source>
        <dbReference type="Proteomes" id="UP000663860"/>
    </source>
</evidence>
<dbReference type="InterPro" id="IPR028994">
    <property type="entry name" value="Integrin_alpha_N"/>
</dbReference>
<evidence type="ECO:0000256" key="1">
    <source>
        <dbReference type="ARBA" id="ARBA00022729"/>
    </source>
</evidence>
<dbReference type="AlphaFoldDB" id="A0A813RBH2"/>
<dbReference type="InterPro" id="IPR013517">
    <property type="entry name" value="FG-GAP"/>
</dbReference>
<evidence type="ECO:0008006" key="4">
    <source>
        <dbReference type="Google" id="ProtNLM"/>
    </source>
</evidence>
<gene>
    <name evidence="2" type="ORF">IZO911_LOCUS5858</name>
</gene>
<dbReference type="Gene3D" id="2.30.30.100">
    <property type="match status" value="1"/>
</dbReference>
<dbReference type="Pfam" id="PF13517">
    <property type="entry name" value="FG-GAP_3"/>
    <property type="match status" value="1"/>
</dbReference>